<dbReference type="EMBL" id="JAGIOL010000001">
    <property type="protein sequence ID" value="MBP2435846.1"/>
    <property type="molecule type" value="Genomic_DNA"/>
</dbReference>
<reference evidence="2 3" key="1">
    <citation type="submission" date="2021-03" db="EMBL/GenBank/DDBJ databases">
        <title>Sequencing the genomes of 1000 actinobacteria strains.</title>
        <authorList>
            <person name="Klenk H.-P."/>
        </authorList>
    </citation>
    <scope>NUCLEOTIDE SEQUENCE [LARGE SCALE GENOMIC DNA]</scope>
    <source>
        <strain evidence="2 3">DSM 24221</strain>
    </source>
</reference>
<sequence length="34" mass="3937">MLTHLARLTDDISHSQHERSRKSILHITSVRVPT</sequence>
<name>A0ABS4ZEY7_9MICO</name>
<dbReference type="Proteomes" id="UP001519362">
    <property type="component" value="Unassembled WGS sequence"/>
</dbReference>
<accession>A0ABS4ZEY7</accession>
<feature type="region of interest" description="Disordered" evidence="1">
    <location>
        <begin position="1"/>
        <end position="34"/>
    </location>
</feature>
<organism evidence="2 3">
    <name type="scientific">Microbacterium amylolyticum</name>
    <dbReference type="NCBI Taxonomy" id="936337"/>
    <lineage>
        <taxon>Bacteria</taxon>
        <taxon>Bacillati</taxon>
        <taxon>Actinomycetota</taxon>
        <taxon>Actinomycetes</taxon>
        <taxon>Micrococcales</taxon>
        <taxon>Microbacteriaceae</taxon>
        <taxon>Microbacterium</taxon>
    </lineage>
</organism>
<evidence type="ECO:0000313" key="3">
    <source>
        <dbReference type="Proteomes" id="UP001519362"/>
    </source>
</evidence>
<evidence type="ECO:0000313" key="2">
    <source>
        <dbReference type="EMBL" id="MBP2435846.1"/>
    </source>
</evidence>
<evidence type="ECO:0000256" key="1">
    <source>
        <dbReference type="SAM" id="MobiDB-lite"/>
    </source>
</evidence>
<proteinExistence type="predicted"/>
<protein>
    <submittedName>
        <fullName evidence="2">Uncharacterized protein</fullName>
    </submittedName>
</protein>
<keyword evidence="3" id="KW-1185">Reference proteome</keyword>
<gene>
    <name evidence="2" type="ORF">JOF34_000432</name>
</gene>
<feature type="compositionally biased region" description="Basic and acidic residues" evidence="1">
    <location>
        <begin position="7"/>
        <end position="18"/>
    </location>
</feature>
<comment type="caution">
    <text evidence="2">The sequence shown here is derived from an EMBL/GenBank/DDBJ whole genome shotgun (WGS) entry which is preliminary data.</text>
</comment>